<feature type="transmembrane region" description="Helical" evidence="1">
    <location>
        <begin position="74"/>
        <end position="93"/>
    </location>
</feature>
<feature type="transmembrane region" description="Helical" evidence="1">
    <location>
        <begin position="38"/>
        <end position="62"/>
    </location>
</feature>
<dbReference type="Proteomes" id="UP000242444">
    <property type="component" value="Unassembled WGS sequence"/>
</dbReference>
<dbReference type="EMBL" id="NKYE01000007">
    <property type="protein sequence ID" value="OZM72729.1"/>
    <property type="molecule type" value="Genomic_DNA"/>
</dbReference>
<keyword evidence="1" id="KW-1133">Transmembrane helix</keyword>
<gene>
    <name evidence="2" type="ORF">CFN78_13995</name>
</gene>
<name>A0A263D3D6_9PSEU</name>
<keyword evidence="3" id="KW-1185">Reference proteome</keyword>
<keyword evidence="1" id="KW-0472">Membrane</keyword>
<comment type="caution">
    <text evidence="2">The sequence shown here is derived from an EMBL/GenBank/DDBJ whole genome shotgun (WGS) entry which is preliminary data.</text>
</comment>
<dbReference type="InParanoid" id="A0A263D3D6"/>
<evidence type="ECO:0000313" key="2">
    <source>
        <dbReference type="EMBL" id="OZM72729.1"/>
    </source>
</evidence>
<feature type="transmembrane region" description="Helical" evidence="1">
    <location>
        <begin position="12"/>
        <end position="32"/>
    </location>
</feature>
<proteinExistence type="predicted"/>
<protein>
    <submittedName>
        <fullName evidence="2">Uncharacterized protein</fullName>
    </submittedName>
</protein>
<reference evidence="2 3" key="1">
    <citation type="submission" date="2017-07" db="EMBL/GenBank/DDBJ databases">
        <title>Amycolatopsis antarcticus sp. nov., isolated from the surface of an Antarcticus brown macroalga.</title>
        <authorList>
            <person name="Wang J."/>
            <person name="Leiva S."/>
            <person name="Huang J."/>
            <person name="Huang Y."/>
        </authorList>
    </citation>
    <scope>NUCLEOTIDE SEQUENCE [LARGE SCALE GENOMIC DNA]</scope>
    <source>
        <strain evidence="2 3">AU-G6</strain>
    </source>
</reference>
<evidence type="ECO:0000256" key="1">
    <source>
        <dbReference type="SAM" id="Phobius"/>
    </source>
</evidence>
<sequence length="197" mass="20549">MSSAPVPRPAPWRWWLVLGALVCATAGFFAAVNPGRLVLLHAAAPFGGLLLASVPVLVAAALFAHDGHPVTRRLLPAVLATLGVLGAAASWLLSGGRETSGQSVVATSEDERLQIVRIRTGDADPVDELVLRSSEGLLSQRDELGCFRPDGAGRSFAAARFLADDLVQVLGGNGESWTLAVDGPAVRMRDRLPPGAC</sequence>
<dbReference type="RefSeq" id="WP_094863206.1">
    <property type="nucleotide sequence ID" value="NZ_NKYE01000007.1"/>
</dbReference>
<keyword evidence="1" id="KW-0812">Transmembrane</keyword>
<dbReference type="AlphaFoldDB" id="A0A263D3D6"/>
<accession>A0A263D3D6</accession>
<evidence type="ECO:0000313" key="3">
    <source>
        <dbReference type="Proteomes" id="UP000242444"/>
    </source>
</evidence>
<organism evidence="2 3">
    <name type="scientific">Amycolatopsis antarctica</name>
    <dbReference type="NCBI Taxonomy" id="1854586"/>
    <lineage>
        <taxon>Bacteria</taxon>
        <taxon>Bacillati</taxon>
        <taxon>Actinomycetota</taxon>
        <taxon>Actinomycetes</taxon>
        <taxon>Pseudonocardiales</taxon>
        <taxon>Pseudonocardiaceae</taxon>
        <taxon>Amycolatopsis</taxon>
    </lineage>
</organism>